<evidence type="ECO:0000256" key="4">
    <source>
        <dbReference type="ARBA" id="ARBA00022618"/>
    </source>
</evidence>
<evidence type="ECO:0000259" key="9">
    <source>
        <dbReference type="PROSITE" id="PS50021"/>
    </source>
</evidence>
<evidence type="ECO:0000313" key="10">
    <source>
        <dbReference type="EMBL" id="VDK28259.1"/>
    </source>
</evidence>
<evidence type="ECO:0000256" key="6">
    <source>
        <dbReference type="ARBA" id="ARBA00022776"/>
    </source>
</evidence>
<reference evidence="12" key="1">
    <citation type="submission" date="2016-06" db="UniProtKB">
        <authorList>
            <consortium name="WormBaseParasite"/>
        </authorList>
    </citation>
    <scope>IDENTIFICATION</scope>
</reference>
<name>A0A183CVP2_9BILA</name>
<comment type="subcellular location">
    <subcellularLocation>
        <location evidence="1">Cytoplasm</location>
        <location evidence="1">Cytoskeleton</location>
    </subcellularLocation>
</comment>
<dbReference type="WBParaSite" id="GPUH_0000053301-mRNA-1">
    <property type="protein sequence ID" value="GPUH_0000053301-mRNA-1"/>
    <property type="gene ID" value="GPUH_0000053301"/>
</dbReference>
<organism evidence="12">
    <name type="scientific">Gongylonema pulchrum</name>
    <dbReference type="NCBI Taxonomy" id="637853"/>
    <lineage>
        <taxon>Eukaryota</taxon>
        <taxon>Metazoa</taxon>
        <taxon>Ecdysozoa</taxon>
        <taxon>Nematoda</taxon>
        <taxon>Chromadorea</taxon>
        <taxon>Rhabditida</taxon>
        <taxon>Spirurina</taxon>
        <taxon>Spiruromorpha</taxon>
        <taxon>Spiruroidea</taxon>
        <taxon>Gongylonematidae</taxon>
        <taxon>Gongylonema</taxon>
    </lineage>
</organism>
<evidence type="ECO:0000256" key="2">
    <source>
        <dbReference type="ARBA" id="ARBA00010729"/>
    </source>
</evidence>
<keyword evidence="4" id="KW-0132">Cell division</keyword>
<accession>A0A183CVP2</accession>
<dbReference type="OrthoDB" id="2119228at2759"/>
<dbReference type="Gene3D" id="1.10.418.10">
    <property type="entry name" value="Calponin-like domain"/>
    <property type="match status" value="1"/>
</dbReference>
<dbReference type="InterPro" id="IPR027328">
    <property type="entry name" value="MAPRE"/>
</dbReference>
<evidence type="ECO:0000313" key="12">
    <source>
        <dbReference type="WBParaSite" id="GPUH_0000053301-mRNA-1"/>
    </source>
</evidence>
<feature type="domain" description="Calponin-homology (CH)" evidence="9">
    <location>
        <begin position="15"/>
        <end position="117"/>
    </location>
</feature>
<comment type="similarity">
    <text evidence="2">Belongs to the MAPRE family.</text>
</comment>
<evidence type="ECO:0000256" key="3">
    <source>
        <dbReference type="ARBA" id="ARBA00022490"/>
    </source>
</evidence>
<dbReference type="EMBL" id="UYRT01000488">
    <property type="protein sequence ID" value="VDK28259.1"/>
    <property type="molecule type" value="Genomic_DNA"/>
</dbReference>
<evidence type="ECO:0000256" key="5">
    <source>
        <dbReference type="ARBA" id="ARBA00022701"/>
    </source>
</evidence>
<gene>
    <name evidence="10" type="ORF">GPUH_LOCUS533</name>
</gene>
<dbReference type="SUPFAM" id="SSF47576">
    <property type="entry name" value="Calponin-homology domain, CH-domain"/>
    <property type="match status" value="1"/>
</dbReference>
<dbReference type="GO" id="GO:0005874">
    <property type="term" value="C:microtubule"/>
    <property type="evidence" value="ECO:0007669"/>
    <property type="project" value="UniProtKB-KW"/>
</dbReference>
<keyword evidence="8" id="KW-0131">Cell cycle</keyword>
<dbReference type="Proteomes" id="UP000271098">
    <property type="component" value="Unassembled WGS sequence"/>
</dbReference>
<protein>
    <submittedName>
        <fullName evidence="12">Calponin-homology (CH) domain-containing protein</fullName>
    </submittedName>
</protein>
<dbReference type="FunFam" id="1.10.418.10:FF:000028">
    <property type="entry name" value="RP/EB family microtubule-associated protein"/>
    <property type="match status" value="1"/>
</dbReference>
<keyword evidence="11" id="KW-1185">Reference proteome</keyword>
<sequence>MEVVNVYATASTIEPCSRKDLLAFVNSFLGGKYKRIEELATGAAYCELTEILFPGKLPFKKVKLVSNRENDWIANWRVLQSVWDKIGVQKEVPVERLIRAKFQDNLEFLQWFKKFFDANYGGSWPDISDGSKSKTKQLKKDLIALGQKNIFLLDKLHQIDQLCRSAQSSFVLREEVVAILDEVKEDLVIIEGGPQVPVGAVGSNAEGAVDLGEQRFPKARCLSDSETY</sequence>
<keyword evidence="3" id="KW-0963">Cytoplasm</keyword>
<keyword evidence="5" id="KW-0493">Microtubule</keyword>
<evidence type="ECO:0000256" key="7">
    <source>
        <dbReference type="ARBA" id="ARBA00023212"/>
    </source>
</evidence>
<evidence type="ECO:0000313" key="11">
    <source>
        <dbReference type="Proteomes" id="UP000271098"/>
    </source>
</evidence>
<dbReference type="Pfam" id="PF00307">
    <property type="entry name" value="CH"/>
    <property type="match status" value="1"/>
</dbReference>
<dbReference type="InterPro" id="IPR001715">
    <property type="entry name" value="CH_dom"/>
</dbReference>
<proteinExistence type="inferred from homology"/>
<keyword evidence="6" id="KW-0498">Mitosis</keyword>
<dbReference type="AlphaFoldDB" id="A0A183CVP2"/>
<dbReference type="PROSITE" id="PS50021">
    <property type="entry name" value="CH"/>
    <property type="match status" value="1"/>
</dbReference>
<keyword evidence="7" id="KW-0206">Cytoskeleton</keyword>
<dbReference type="GO" id="GO:0008017">
    <property type="term" value="F:microtubule binding"/>
    <property type="evidence" value="ECO:0007669"/>
    <property type="project" value="InterPro"/>
</dbReference>
<dbReference type="PANTHER" id="PTHR10623">
    <property type="entry name" value="MICROTUBULE-ASSOCIATED PROTEIN RP/EB FAMILY MEMBER"/>
    <property type="match status" value="1"/>
</dbReference>
<dbReference type="InterPro" id="IPR036872">
    <property type="entry name" value="CH_dom_sf"/>
</dbReference>
<dbReference type="GO" id="GO:0051301">
    <property type="term" value="P:cell division"/>
    <property type="evidence" value="ECO:0007669"/>
    <property type="project" value="UniProtKB-KW"/>
</dbReference>
<evidence type="ECO:0000256" key="8">
    <source>
        <dbReference type="ARBA" id="ARBA00023306"/>
    </source>
</evidence>
<reference evidence="10 11" key="2">
    <citation type="submission" date="2018-11" db="EMBL/GenBank/DDBJ databases">
        <authorList>
            <consortium name="Pathogen Informatics"/>
        </authorList>
    </citation>
    <scope>NUCLEOTIDE SEQUENCE [LARGE SCALE GENOMIC DNA]</scope>
</reference>
<evidence type="ECO:0000256" key="1">
    <source>
        <dbReference type="ARBA" id="ARBA00004245"/>
    </source>
</evidence>